<organism evidence="1 2">
    <name type="scientific">Yersinia pseudotuberculosis</name>
    <dbReference type="NCBI Taxonomy" id="633"/>
    <lineage>
        <taxon>Bacteria</taxon>
        <taxon>Pseudomonadati</taxon>
        <taxon>Pseudomonadota</taxon>
        <taxon>Gammaproteobacteria</taxon>
        <taxon>Enterobacterales</taxon>
        <taxon>Yersiniaceae</taxon>
        <taxon>Yersinia</taxon>
    </lineage>
</organism>
<gene>
    <name evidence="1" type="ORF">NCTC8580_04356</name>
</gene>
<dbReference type="AlphaFoldDB" id="A0A380QDW0"/>
<dbReference type="Proteomes" id="UP000255087">
    <property type="component" value="Unassembled WGS sequence"/>
</dbReference>
<dbReference type="EMBL" id="UHJC01000001">
    <property type="protein sequence ID" value="SUP86617.1"/>
    <property type="molecule type" value="Genomic_DNA"/>
</dbReference>
<proteinExistence type="predicted"/>
<evidence type="ECO:0000313" key="1">
    <source>
        <dbReference type="EMBL" id="SUP86617.1"/>
    </source>
</evidence>
<protein>
    <submittedName>
        <fullName evidence="1">Uncharacterized protein</fullName>
    </submittedName>
</protein>
<accession>A0A380QDW0</accession>
<reference evidence="1 2" key="1">
    <citation type="submission" date="2018-06" db="EMBL/GenBank/DDBJ databases">
        <authorList>
            <consortium name="Pathogen Informatics"/>
            <person name="Doyle S."/>
        </authorList>
    </citation>
    <scope>NUCLEOTIDE SEQUENCE [LARGE SCALE GENOMIC DNA]</scope>
    <source>
        <strain evidence="1 2">NCTC8580</strain>
    </source>
</reference>
<evidence type="ECO:0000313" key="2">
    <source>
        <dbReference type="Proteomes" id="UP000255087"/>
    </source>
</evidence>
<name>A0A380QDW0_YERPU</name>
<sequence length="50" mass="5397">MVTAKDYPSLTFRADALLGVSLGSDLIEGSHLPSKHLSEFPILNQLKTQG</sequence>